<evidence type="ECO:0000256" key="5">
    <source>
        <dbReference type="ARBA" id="ARBA00022695"/>
    </source>
</evidence>
<keyword evidence="3" id="KW-0963">Cytoplasm</keyword>
<dbReference type="PANTHER" id="PTHR30478">
    <property type="entry name" value="DNA POLYMERASE III SUBUNIT BETA"/>
    <property type="match status" value="1"/>
</dbReference>
<dbReference type="GO" id="GO:0009360">
    <property type="term" value="C:DNA polymerase III complex"/>
    <property type="evidence" value="ECO:0007669"/>
    <property type="project" value="InterPro"/>
</dbReference>
<evidence type="ECO:0000256" key="8">
    <source>
        <dbReference type="ARBA" id="ARBA00023125"/>
    </source>
</evidence>
<organism evidence="10">
    <name type="scientific">marine sediment metagenome</name>
    <dbReference type="NCBI Taxonomy" id="412755"/>
    <lineage>
        <taxon>unclassified sequences</taxon>
        <taxon>metagenomes</taxon>
        <taxon>ecological metagenomes</taxon>
    </lineage>
</organism>
<evidence type="ECO:0000313" key="10">
    <source>
        <dbReference type="EMBL" id="GAI80434.1"/>
    </source>
</evidence>
<evidence type="ECO:0000256" key="7">
    <source>
        <dbReference type="ARBA" id="ARBA00022932"/>
    </source>
</evidence>
<comment type="subcellular location">
    <subcellularLocation>
        <location evidence="1">Cytoplasm</location>
    </subcellularLocation>
</comment>
<dbReference type="SUPFAM" id="SSF55979">
    <property type="entry name" value="DNA clamp"/>
    <property type="match status" value="1"/>
</dbReference>
<evidence type="ECO:0000256" key="6">
    <source>
        <dbReference type="ARBA" id="ARBA00022705"/>
    </source>
</evidence>
<dbReference type="InterPro" id="IPR046938">
    <property type="entry name" value="DNA_clamp_sf"/>
</dbReference>
<dbReference type="Pfam" id="PF02767">
    <property type="entry name" value="DNA_pol3_beta_2"/>
    <property type="match status" value="1"/>
</dbReference>
<gene>
    <name evidence="10" type="ORF">S12H4_18979</name>
</gene>
<dbReference type="EMBL" id="BARW01009435">
    <property type="protein sequence ID" value="GAI80434.1"/>
    <property type="molecule type" value="Genomic_DNA"/>
</dbReference>
<dbReference type="InterPro" id="IPR001001">
    <property type="entry name" value="DNA_polIII_beta"/>
</dbReference>
<protein>
    <recommendedName>
        <fullName evidence="9">DNA polymerase III beta sliding clamp central domain-containing protein</fullName>
    </recommendedName>
</protein>
<sequence>AIEQLNIVGKRSGEGFVAHKAMLVIALARAIADRVILMGVTLGRKGFIGYLKALGGSNIVKVIPSNGSASGKQATDKGLKVICGANTSHLSESHWITEANDKGKGGTPLTLCEVRVSPSNSVIPNVGAIELAEALARVIPFTSTDDARPVLQCVNFEAKDGKLTLVSADGFRLAVVSLDYADGEGQALIKWDELIGVANALRKAKRVRVSFGGEPRQVVDEAQYQKAQDANIRLDQTWLIIDTELIRYKWASVNGDYPDYQKLIPTEFNIFAHFDTIEAIKAVNPLKAIAGKAHHIDLTIGDGKLVIANTDN</sequence>
<keyword evidence="4" id="KW-0808">Transferase</keyword>
<evidence type="ECO:0000259" key="9">
    <source>
        <dbReference type="Pfam" id="PF02767"/>
    </source>
</evidence>
<reference evidence="10" key="1">
    <citation type="journal article" date="2014" name="Front. Microbiol.">
        <title>High frequency of phylogenetically diverse reductive dehalogenase-homologous genes in deep subseafloor sedimentary metagenomes.</title>
        <authorList>
            <person name="Kawai M."/>
            <person name="Futagami T."/>
            <person name="Toyoda A."/>
            <person name="Takaki Y."/>
            <person name="Nishi S."/>
            <person name="Hori S."/>
            <person name="Arai W."/>
            <person name="Tsubouchi T."/>
            <person name="Morono Y."/>
            <person name="Uchiyama I."/>
            <person name="Ito T."/>
            <person name="Fujiyama A."/>
            <person name="Inagaki F."/>
            <person name="Takami H."/>
        </authorList>
    </citation>
    <scope>NUCLEOTIDE SEQUENCE</scope>
    <source>
        <strain evidence="10">Expedition CK06-06</strain>
    </source>
</reference>
<keyword evidence="6" id="KW-0235">DNA replication</keyword>
<dbReference type="CDD" id="cd00140">
    <property type="entry name" value="beta_clamp"/>
    <property type="match status" value="1"/>
</dbReference>
<name>X1TK71_9ZZZZ</name>
<dbReference type="Gene3D" id="3.70.10.10">
    <property type="match status" value="1"/>
</dbReference>
<evidence type="ECO:0000256" key="4">
    <source>
        <dbReference type="ARBA" id="ARBA00022679"/>
    </source>
</evidence>
<dbReference type="GO" id="GO:0006271">
    <property type="term" value="P:DNA strand elongation involved in DNA replication"/>
    <property type="evidence" value="ECO:0007669"/>
    <property type="project" value="TreeGrafter"/>
</dbReference>
<feature type="non-terminal residue" evidence="10">
    <location>
        <position position="312"/>
    </location>
</feature>
<feature type="non-terminal residue" evidence="10">
    <location>
        <position position="1"/>
    </location>
</feature>
<comment type="caution">
    <text evidence="10">The sequence shown here is derived from an EMBL/GenBank/DDBJ whole genome shotgun (WGS) entry which is preliminary data.</text>
</comment>
<accession>X1TK71</accession>
<feature type="domain" description="DNA polymerase III beta sliding clamp central" evidence="9">
    <location>
        <begin position="130"/>
        <end position="217"/>
    </location>
</feature>
<keyword evidence="5" id="KW-0548">Nucleotidyltransferase</keyword>
<evidence type="ECO:0000256" key="1">
    <source>
        <dbReference type="ARBA" id="ARBA00004496"/>
    </source>
</evidence>
<keyword evidence="8" id="KW-0238">DNA-binding</keyword>
<dbReference type="Gene3D" id="3.10.150.10">
    <property type="entry name" value="DNA Polymerase III, subunit A, domain 2"/>
    <property type="match status" value="1"/>
</dbReference>
<dbReference type="GO" id="GO:0008408">
    <property type="term" value="F:3'-5' exonuclease activity"/>
    <property type="evidence" value="ECO:0007669"/>
    <property type="project" value="InterPro"/>
</dbReference>
<comment type="similarity">
    <text evidence="2">Belongs to the beta sliding clamp family.</text>
</comment>
<dbReference type="GO" id="GO:0003677">
    <property type="term" value="F:DNA binding"/>
    <property type="evidence" value="ECO:0007669"/>
    <property type="project" value="UniProtKB-KW"/>
</dbReference>
<dbReference type="PANTHER" id="PTHR30478:SF0">
    <property type="entry name" value="BETA SLIDING CLAMP"/>
    <property type="match status" value="1"/>
</dbReference>
<proteinExistence type="inferred from homology"/>
<evidence type="ECO:0000256" key="2">
    <source>
        <dbReference type="ARBA" id="ARBA00010752"/>
    </source>
</evidence>
<dbReference type="GO" id="GO:0003887">
    <property type="term" value="F:DNA-directed DNA polymerase activity"/>
    <property type="evidence" value="ECO:0007669"/>
    <property type="project" value="UniProtKB-KW"/>
</dbReference>
<dbReference type="InterPro" id="IPR022637">
    <property type="entry name" value="DNA_polIII_beta_cen"/>
</dbReference>
<dbReference type="GO" id="GO:0005737">
    <property type="term" value="C:cytoplasm"/>
    <property type="evidence" value="ECO:0007669"/>
    <property type="project" value="UniProtKB-SubCell"/>
</dbReference>
<keyword evidence="7" id="KW-0239">DNA-directed DNA polymerase</keyword>
<evidence type="ECO:0000256" key="3">
    <source>
        <dbReference type="ARBA" id="ARBA00022490"/>
    </source>
</evidence>
<dbReference type="AlphaFoldDB" id="X1TK71"/>